<keyword evidence="5" id="KW-0206">Cytoskeleton</keyword>
<gene>
    <name evidence="8" type="ordered locus">TP03_0058</name>
</gene>
<dbReference type="CDD" id="cd00051">
    <property type="entry name" value="EFh"/>
    <property type="match status" value="2"/>
</dbReference>
<dbReference type="InterPro" id="IPR018247">
    <property type="entry name" value="EF_Hand_1_Ca_BS"/>
</dbReference>
<keyword evidence="3" id="KW-0677">Repeat</keyword>
<organism evidence="8 9">
    <name type="scientific">Theileria parva</name>
    <name type="common">East coast fever infection agent</name>
    <dbReference type="NCBI Taxonomy" id="5875"/>
    <lineage>
        <taxon>Eukaryota</taxon>
        <taxon>Sar</taxon>
        <taxon>Alveolata</taxon>
        <taxon>Apicomplexa</taxon>
        <taxon>Aconoidasida</taxon>
        <taxon>Piroplasmida</taxon>
        <taxon>Theileriidae</taxon>
        <taxon>Theileria</taxon>
    </lineage>
</organism>
<evidence type="ECO:0000256" key="1">
    <source>
        <dbReference type="ARBA" id="ARBA00004245"/>
    </source>
</evidence>
<evidence type="ECO:0000256" key="3">
    <source>
        <dbReference type="ARBA" id="ARBA00022737"/>
    </source>
</evidence>
<reference evidence="8 9" key="1">
    <citation type="journal article" date="2005" name="Science">
        <title>Genome sequence of Theileria parva, a bovine pathogen that transforms lymphocytes.</title>
        <authorList>
            <person name="Gardner M.J."/>
            <person name="Bishop R."/>
            <person name="Shah T."/>
            <person name="de Villiers E.P."/>
            <person name="Carlton J.M."/>
            <person name="Hall N."/>
            <person name="Ren Q."/>
            <person name="Paulsen I.T."/>
            <person name="Pain A."/>
            <person name="Berriman M."/>
            <person name="Wilson R.J.M."/>
            <person name="Sato S."/>
            <person name="Ralph S.A."/>
            <person name="Mann D.J."/>
            <person name="Xiong Z."/>
            <person name="Shallom S.J."/>
            <person name="Weidman J."/>
            <person name="Jiang L."/>
            <person name="Lynn J."/>
            <person name="Weaver B."/>
            <person name="Shoaibi A."/>
            <person name="Domingo A.R."/>
            <person name="Wasawo D."/>
            <person name="Crabtree J."/>
            <person name="Wortman J.R."/>
            <person name="Haas B."/>
            <person name="Angiuoli S.V."/>
            <person name="Creasy T.H."/>
            <person name="Lu C."/>
            <person name="Suh B."/>
            <person name="Silva J.C."/>
            <person name="Utterback T.R."/>
            <person name="Feldblyum T.V."/>
            <person name="Pertea M."/>
            <person name="Allen J."/>
            <person name="Nierman W.C."/>
            <person name="Taracha E.L.N."/>
            <person name="Salzberg S.L."/>
            <person name="White O.R."/>
            <person name="Fitzhugh H.A."/>
            <person name="Morzaria S."/>
            <person name="Venter J.C."/>
            <person name="Fraser C.M."/>
            <person name="Nene V."/>
        </authorList>
    </citation>
    <scope>NUCLEOTIDE SEQUENCE [LARGE SCALE GENOMIC DNA]</scope>
    <source>
        <strain evidence="8 9">Muguga</strain>
    </source>
</reference>
<keyword evidence="4" id="KW-0106">Calcium</keyword>
<evidence type="ECO:0000256" key="4">
    <source>
        <dbReference type="ARBA" id="ARBA00022837"/>
    </source>
</evidence>
<evidence type="ECO:0000313" key="8">
    <source>
        <dbReference type="EMBL" id="EAN30794.1"/>
    </source>
</evidence>
<dbReference type="KEGG" id="tpv:TP03_0058"/>
<dbReference type="PROSITE" id="PS50222">
    <property type="entry name" value="EF_HAND_2"/>
    <property type="match status" value="3"/>
</dbReference>
<dbReference type="InParanoid" id="Q4N0Q5"/>
<dbReference type="InterPro" id="IPR002048">
    <property type="entry name" value="EF_hand_dom"/>
</dbReference>
<dbReference type="OMA" id="HPGLTQQ"/>
<feature type="domain" description="EF-hand" evidence="7">
    <location>
        <begin position="140"/>
        <end position="175"/>
    </location>
</feature>
<evidence type="ECO:0000313" key="9">
    <source>
        <dbReference type="Proteomes" id="UP000001949"/>
    </source>
</evidence>
<evidence type="ECO:0000259" key="7">
    <source>
        <dbReference type="PROSITE" id="PS50222"/>
    </source>
</evidence>
<comment type="similarity">
    <text evidence="2">Belongs to the centrin family.</text>
</comment>
<evidence type="ECO:0000256" key="2">
    <source>
        <dbReference type="ARBA" id="ARBA00005253"/>
    </source>
</evidence>
<keyword evidence="9" id="KW-1185">Reference proteome</keyword>
<dbReference type="eggNOG" id="KOG0028">
    <property type="taxonomic scope" value="Eukaryota"/>
</dbReference>
<protein>
    <submittedName>
        <fullName evidence="8">Centrin, putative</fullName>
    </submittedName>
</protein>
<name>Q4N0Q5_THEPA</name>
<dbReference type="STRING" id="5875.Q4N0Q5"/>
<dbReference type="AlphaFoldDB" id="Q4N0Q5"/>
<dbReference type="EMBL" id="AAGK01000005">
    <property type="protein sequence ID" value="EAN30794.1"/>
    <property type="molecule type" value="Genomic_DNA"/>
</dbReference>
<dbReference type="Gene3D" id="1.10.238.10">
    <property type="entry name" value="EF-hand"/>
    <property type="match status" value="2"/>
</dbReference>
<feature type="region of interest" description="Disordered" evidence="6">
    <location>
        <begin position="1"/>
        <end position="24"/>
    </location>
</feature>
<comment type="subcellular location">
    <subcellularLocation>
        <location evidence="1">Cytoplasm</location>
        <location evidence="1">Cytoskeleton</location>
    </subcellularLocation>
</comment>
<dbReference type="FunFam" id="1.10.238.10:FF:000001">
    <property type="entry name" value="Calmodulin 1"/>
    <property type="match status" value="1"/>
</dbReference>
<dbReference type="InterPro" id="IPR050230">
    <property type="entry name" value="CALM/Myosin/TropC-like"/>
</dbReference>
<dbReference type="PROSITE" id="PS00018">
    <property type="entry name" value="EF_HAND_1"/>
    <property type="match status" value="2"/>
</dbReference>
<feature type="domain" description="EF-hand" evidence="7">
    <location>
        <begin position="67"/>
        <end position="102"/>
    </location>
</feature>
<sequence>MLKRPVMSSARLGPLNNNTHQYRKRRELTEDQKSEMKEAFELFDTTGSGRIDAKELKVVMKALGFDPSKEDLRAVMNMADKDGSGTISYDDYFSIMTNKILERDPMEEMSRAFQLFSDPNTGNISFKSLKRVAEELGEMVSDEEIKQMILEADRDGDGEINESEFIKVMKKSNLF</sequence>
<feature type="domain" description="EF-hand" evidence="7">
    <location>
        <begin position="31"/>
        <end position="66"/>
    </location>
</feature>
<dbReference type="PANTHER" id="PTHR23048:SF59">
    <property type="entry name" value="EF-HAND SUPERFAMILY PROTEIN"/>
    <property type="match status" value="1"/>
</dbReference>
<dbReference type="VEuPathDB" id="PiroplasmaDB:TpMuguga_03g00058"/>
<comment type="caution">
    <text evidence="8">The sequence shown here is derived from an EMBL/GenBank/DDBJ whole genome shotgun (WGS) entry which is preliminary data.</text>
</comment>
<proteinExistence type="inferred from homology"/>
<evidence type="ECO:0000256" key="6">
    <source>
        <dbReference type="SAM" id="MobiDB-lite"/>
    </source>
</evidence>
<dbReference type="GO" id="GO:0016460">
    <property type="term" value="C:myosin II complex"/>
    <property type="evidence" value="ECO:0007669"/>
    <property type="project" value="TreeGrafter"/>
</dbReference>
<dbReference type="SMART" id="SM00054">
    <property type="entry name" value="EFh"/>
    <property type="match status" value="4"/>
</dbReference>
<evidence type="ECO:0000256" key="5">
    <source>
        <dbReference type="ARBA" id="ARBA00023212"/>
    </source>
</evidence>
<dbReference type="GeneID" id="3500393"/>
<dbReference type="PANTHER" id="PTHR23048">
    <property type="entry name" value="MYOSIN LIGHT CHAIN 1, 3"/>
    <property type="match status" value="1"/>
</dbReference>
<dbReference type="SUPFAM" id="SSF47473">
    <property type="entry name" value="EF-hand"/>
    <property type="match status" value="1"/>
</dbReference>
<accession>Q4N0Q5</accession>
<dbReference type="GO" id="GO:0005509">
    <property type="term" value="F:calcium ion binding"/>
    <property type="evidence" value="ECO:0007669"/>
    <property type="project" value="InterPro"/>
</dbReference>
<dbReference type="Proteomes" id="UP000001949">
    <property type="component" value="Unassembled WGS sequence"/>
</dbReference>
<dbReference type="InterPro" id="IPR011992">
    <property type="entry name" value="EF-hand-dom_pair"/>
</dbReference>
<keyword evidence="5" id="KW-0963">Cytoplasm</keyword>
<dbReference type="Pfam" id="PF13499">
    <property type="entry name" value="EF-hand_7"/>
    <property type="match status" value="2"/>
</dbReference>